<comment type="caution">
    <text evidence="2">The sequence shown here is derived from an EMBL/GenBank/DDBJ whole genome shotgun (WGS) entry which is preliminary data.</text>
</comment>
<accession>A0ABR9UFL7</accession>
<proteinExistence type="predicted"/>
<feature type="compositionally biased region" description="Polar residues" evidence="1">
    <location>
        <begin position="14"/>
        <end position="25"/>
    </location>
</feature>
<name>A0ABR9UFL7_9CYAN</name>
<evidence type="ECO:0000313" key="3">
    <source>
        <dbReference type="Proteomes" id="UP000640725"/>
    </source>
</evidence>
<evidence type="ECO:0000256" key="1">
    <source>
        <dbReference type="SAM" id="MobiDB-lite"/>
    </source>
</evidence>
<dbReference type="Proteomes" id="UP000640725">
    <property type="component" value="Unassembled WGS sequence"/>
</dbReference>
<keyword evidence="3" id="KW-1185">Reference proteome</keyword>
<dbReference type="EMBL" id="JADEWU010000051">
    <property type="protein sequence ID" value="MBE9145250.1"/>
    <property type="molecule type" value="Genomic_DNA"/>
</dbReference>
<feature type="compositionally biased region" description="Basic and acidic residues" evidence="1">
    <location>
        <begin position="26"/>
        <end position="40"/>
    </location>
</feature>
<feature type="region of interest" description="Disordered" evidence="1">
    <location>
        <begin position="1"/>
        <end position="46"/>
    </location>
</feature>
<dbReference type="RefSeq" id="WP_193870714.1">
    <property type="nucleotide sequence ID" value="NZ_JADEWU010000051.1"/>
</dbReference>
<reference evidence="2 3" key="1">
    <citation type="submission" date="2020-10" db="EMBL/GenBank/DDBJ databases">
        <authorList>
            <person name="Castelo-Branco R."/>
            <person name="Eusebio N."/>
            <person name="Adriana R."/>
            <person name="Vieira A."/>
            <person name="Brugerolle De Fraissinette N."/>
            <person name="Rezende De Castro R."/>
            <person name="Schneider M.P."/>
            <person name="Vasconcelos V."/>
            <person name="Leao P.N."/>
        </authorList>
    </citation>
    <scope>NUCLEOTIDE SEQUENCE [LARGE SCALE GENOMIC DNA]</scope>
    <source>
        <strain evidence="2 3">LEGE 06226</strain>
    </source>
</reference>
<organism evidence="2 3">
    <name type="scientific">Planktothrix mougeotii LEGE 06226</name>
    <dbReference type="NCBI Taxonomy" id="1828728"/>
    <lineage>
        <taxon>Bacteria</taxon>
        <taxon>Bacillati</taxon>
        <taxon>Cyanobacteriota</taxon>
        <taxon>Cyanophyceae</taxon>
        <taxon>Oscillatoriophycideae</taxon>
        <taxon>Oscillatoriales</taxon>
        <taxon>Microcoleaceae</taxon>
        <taxon>Planktothrix</taxon>
    </lineage>
</organism>
<sequence>MYNLETKGKDNFVGNYNPNYTVSHNTKSDRNSYSSKHEQQRASVPT</sequence>
<gene>
    <name evidence="2" type="ORF">IQ236_18805</name>
</gene>
<evidence type="ECO:0000313" key="2">
    <source>
        <dbReference type="EMBL" id="MBE9145250.1"/>
    </source>
</evidence>
<protein>
    <submittedName>
        <fullName evidence="2">Uncharacterized protein</fullName>
    </submittedName>
</protein>
<feature type="compositionally biased region" description="Basic and acidic residues" evidence="1">
    <location>
        <begin position="1"/>
        <end position="10"/>
    </location>
</feature>